<accession>A0A3M6TLZ9</accession>
<reference evidence="1 2" key="1">
    <citation type="journal article" date="2018" name="Sci. Rep.">
        <title>Comparative analysis of the Pocillopora damicornis genome highlights role of immune system in coral evolution.</title>
        <authorList>
            <person name="Cunning R."/>
            <person name="Bay R.A."/>
            <person name="Gillette P."/>
            <person name="Baker A.C."/>
            <person name="Traylor-Knowles N."/>
        </authorList>
    </citation>
    <scope>NUCLEOTIDE SEQUENCE [LARGE SCALE GENOMIC DNA]</scope>
    <source>
        <strain evidence="1">RSMAS</strain>
        <tissue evidence="1">Whole animal</tissue>
    </source>
</reference>
<evidence type="ECO:0000313" key="2">
    <source>
        <dbReference type="Proteomes" id="UP000275408"/>
    </source>
</evidence>
<dbReference type="AlphaFoldDB" id="A0A3M6TLZ9"/>
<organism evidence="1 2">
    <name type="scientific">Pocillopora damicornis</name>
    <name type="common">Cauliflower coral</name>
    <name type="synonym">Millepora damicornis</name>
    <dbReference type="NCBI Taxonomy" id="46731"/>
    <lineage>
        <taxon>Eukaryota</taxon>
        <taxon>Metazoa</taxon>
        <taxon>Cnidaria</taxon>
        <taxon>Anthozoa</taxon>
        <taxon>Hexacorallia</taxon>
        <taxon>Scleractinia</taxon>
        <taxon>Astrocoeniina</taxon>
        <taxon>Pocilloporidae</taxon>
        <taxon>Pocillopora</taxon>
    </lineage>
</organism>
<name>A0A3M6TLZ9_POCDA</name>
<comment type="caution">
    <text evidence="1">The sequence shown here is derived from an EMBL/GenBank/DDBJ whole genome shotgun (WGS) entry which is preliminary data.</text>
</comment>
<protein>
    <submittedName>
        <fullName evidence="1">Uncharacterized protein</fullName>
    </submittedName>
</protein>
<keyword evidence="2" id="KW-1185">Reference proteome</keyword>
<proteinExistence type="predicted"/>
<dbReference type="Proteomes" id="UP000275408">
    <property type="component" value="Unassembled WGS sequence"/>
</dbReference>
<gene>
    <name evidence="1" type="ORF">pdam_00014657</name>
</gene>
<dbReference type="EMBL" id="RCHS01003372">
    <property type="protein sequence ID" value="RMX42318.1"/>
    <property type="molecule type" value="Genomic_DNA"/>
</dbReference>
<sequence>MVEVGRKAAEPNEVGMEKYGMPTVMARTNDHCLYKVEYGVVNTVQFKKKEGQLICSLCQKQPSYIPCKARRYLVIKESHVRVFHYGNHTCAFKRPPHSSAKEDMKGYLRKNLTVKPSHVPSAYILSMLFNEVFEKVSSGTTTVFNPIDWCTDMTGSNLSAMRKVFGDSSVNRIKTWGLRCRELSMNKDTQFKDMSVKLLECETPEYYDALKEQ</sequence>
<evidence type="ECO:0000313" key="1">
    <source>
        <dbReference type="EMBL" id="RMX42318.1"/>
    </source>
</evidence>